<evidence type="ECO:0000256" key="3">
    <source>
        <dbReference type="ARBA" id="ARBA00022722"/>
    </source>
</evidence>
<dbReference type="SUPFAM" id="SSF53098">
    <property type="entry name" value="Ribonuclease H-like"/>
    <property type="match status" value="1"/>
</dbReference>
<dbReference type="InterPro" id="IPR041588">
    <property type="entry name" value="Integrase_H2C2"/>
</dbReference>
<dbReference type="GO" id="GO:0005634">
    <property type="term" value="C:nucleus"/>
    <property type="evidence" value="ECO:0007669"/>
    <property type="project" value="UniProtKB-ARBA"/>
</dbReference>
<evidence type="ECO:0000256" key="6">
    <source>
        <dbReference type="ARBA" id="ARBA00022884"/>
    </source>
</evidence>
<dbReference type="InterPro" id="IPR050951">
    <property type="entry name" value="Retrovirus_Pol_polyprotein"/>
</dbReference>
<keyword evidence="5" id="KW-0378">Hydrolase</keyword>
<dbReference type="InterPro" id="IPR036397">
    <property type="entry name" value="RNaseH_sf"/>
</dbReference>
<keyword evidence="1" id="KW-0808">Transferase</keyword>
<dbReference type="EMBL" id="MLYV02000388">
    <property type="protein sequence ID" value="PSS03335.1"/>
    <property type="molecule type" value="Genomic_DNA"/>
</dbReference>
<evidence type="ECO:0000313" key="10">
    <source>
        <dbReference type="Proteomes" id="UP000186601"/>
    </source>
</evidence>
<keyword evidence="6" id="KW-0694">RNA-binding</keyword>
<name>A0A2R6Q7M1_9APHY</name>
<dbReference type="PANTHER" id="PTHR37984">
    <property type="entry name" value="PROTEIN CBG26694"/>
    <property type="match status" value="1"/>
</dbReference>
<dbReference type="InterPro" id="IPR001584">
    <property type="entry name" value="Integrase_cat-core"/>
</dbReference>
<dbReference type="Pfam" id="PF17917">
    <property type="entry name" value="RT_RNaseH"/>
    <property type="match status" value="1"/>
</dbReference>
<dbReference type="GO" id="GO:0004519">
    <property type="term" value="F:endonuclease activity"/>
    <property type="evidence" value="ECO:0007669"/>
    <property type="project" value="UniProtKB-KW"/>
</dbReference>
<proteinExistence type="predicted"/>
<organism evidence="9 10">
    <name type="scientific">Hermanssonia centrifuga</name>
    <dbReference type="NCBI Taxonomy" id="98765"/>
    <lineage>
        <taxon>Eukaryota</taxon>
        <taxon>Fungi</taxon>
        <taxon>Dikarya</taxon>
        <taxon>Basidiomycota</taxon>
        <taxon>Agaricomycotina</taxon>
        <taxon>Agaricomycetes</taxon>
        <taxon>Polyporales</taxon>
        <taxon>Meruliaceae</taxon>
        <taxon>Hermanssonia</taxon>
    </lineage>
</organism>
<dbReference type="GO" id="GO:0003964">
    <property type="term" value="F:RNA-directed DNA polymerase activity"/>
    <property type="evidence" value="ECO:0007669"/>
    <property type="project" value="UniProtKB-KW"/>
</dbReference>
<reference evidence="9 10" key="1">
    <citation type="submission" date="2018-02" db="EMBL/GenBank/DDBJ databases">
        <title>Genome sequence of the basidiomycete white-rot fungus Phlebia centrifuga.</title>
        <authorList>
            <person name="Granchi Z."/>
            <person name="Peng M."/>
            <person name="de Vries R.P."/>
            <person name="Hilden K."/>
            <person name="Makela M.R."/>
            <person name="Grigoriev I."/>
            <person name="Riley R."/>
        </authorList>
    </citation>
    <scope>NUCLEOTIDE SEQUENCE [LARGE SCALE GENOMIC DNA]</scope>
    <source>
        <strain evidence="9 10">FBCC195</strain>
    </source>
</reference>
<evidence type="ECO:0000259" key="8">
    <source>
        <dbReference type="PROSITE" id="PS50994"/>
    </source>
</evidence>
<dbReference type="Pfam" id="PF17921">
    <property type="entry name" value="Integrase_H2C2"/>
    <property type="match status" value="1"/>
</dbReference>
<dbReference type="InterPro" id="IPR012337">
    <property type="entry name" value="RNaseH-like_sf"/>
</dbReference>
<dbReference type="STRING" id="98765.A0A2R6Q7M1"/>
<keyword evidence="4" id="KW-0255">Endonuclease</keyword>
<gene>
    <name evidence="9" type="ORF">PHLCEN_2v4009</name>
</gene>
<protein>
    <recommendedName>
        <fullName evidence="8">Integrase catalytic domain-containing protein</fullName>
    </recommendedName>
</protein>
<dbReference type="Gene3D" id="3.30.420.10">
    <property type="entry name" value="Ribonuclease H-like superfamily/Ribonuclease H"/>
    <property type="match status" value="1"/>
</dbReference>
<dbReference type="Gene3D" id="1.10.340.70">
    <property type="match status" value="1"/>
</dbReference>
<evidence type="ECO:0000313" key="9">
    <source>
        <dbReference type="EMBL" id="PSS03335.1"/>
    </source>
</evidence>
<evidence type="ECO:0000256" key="4">
    <source>
        <dbReference type="ARBA" id="ARBA00022759"/>
    </source>
</evidence>
<dbReference type="InterPro" id="IPR041373">
    <property type="entry name" value="RT_RNaseH"/>
</dbReference>
<keyword evidence="2" id="KW-0548">Nucleotidyltransferase</keyword>
<dbReference type="AlphaFoldDB" id="A0A2R6Q7M1"/>
<accession>A0A2R6Q7M1</accession>
<dbReference type="GO" id="GO:0016787">
    <property type="term" value="F:hydrolase activity"/>
    <property type="evidence" value="ECO:0007669"/>
    <property type="project" value="UniProtKB-KW"/>
</dbReference>
<keyword evidence="10" id="KW-1185">Reference proteome</keyword>
<feature type="domain" description="Integrase catalytic" evidence="8">
    <location>
        <begin position="255"/>
        <end position="414"/>
    </location>
</feature>
<evidence type="ECO:0000256" key="1">
    <source>
        <dbReference type="ARBA" id="ARBA00022679"/>
    </source>
</evidence>
<evidence type="ECO:0000256" key="2">
    <source>
        <dbReference type="ARBA" id="ARBA00022695"/>
    </source>
</evidence>
<dbReference type="PROSITE" id="PS50994">
    <property type="entry name" value="INTEGRASE"/>
    <property type="match status" value="1"/>
</dbReference>
<comment type="caution">
    <text evidence="9">The sequence shown here is derived from an EMBL/GenBank/DDBJ whole genome shotgun (WGS) entry which is preliminary data.</text>
</comment>
<keyword evidence="7" id="KW-0695">RNA-directed DNA polymerase</keyword>
<dbReference type="SUPFAM" id="SSF56672">
    <property type="entry name" value="DNA/RNA polymerases"/>
    <property type="match status" value="1"/>
</dbReference>
<sequence>MSPAEINYEIYGKELLAMVESLRDMQAWLISTPTPIAVVSDHKNLEYFMTSRVLNRQQARWSMFLSEFNFRLAYAPSIKNPANGPTRRPDFAPQEGDDVLRLQRQVLLTPAHTEYLFPNSSSYPSTLHKVAALTTLAIDNSELLERFKTATKDDSEWQEAMARKDLNFTLSGDLVFHKGLLYVPASLRSDILLSCHDSLVAGHPGCARTLALISRDYSWPGIQTYTRRYVQVCNVCSRIKTPRHKPFGLLQPLDIPDRPWKSISMDLIVKLPVSHGYDSIWVVCNRLTCGAHFILCNKTIDAPGLTWLFLDRIFRYHSLPDSIVSDRGSVFISRFWKELMSLMKTEIRSSTAYHPQTDGLTERTNQTLETYLRAYCSYQQDDWVDYLPLAEFAFNSLENASTKQTPFFANLGYHPIFKPRITEHSSVPAAADLASCLDRLHDELRAELHNAPLCFELRFSKYRPDSLILSRL</sequence>
<dbReference type="GO" id="GO:0003723">
    <property type="term" value="F:RNA binding"/>
    <property type="evidence" value="ECO:0007669"/>
    <property type="project" value="UniProtKB-KW"/>
</dbReference>
<evidence type="ECO:0000256" key="5">
    <source>
        <dbReference type="ARBA" id="ARBA00022801"/>
    </source>
</evidence>
<dbReference type="GO" id="GO:0015074">
    <property type="term" value="P:DNA integration"/>
    <property type="evidence" value="ECO:0007669"/>
    <property type="project" value="InterPro"/>
</dbReference>
<keyword evidence="3" id="KW-0540">Nuclease</keyword>
<dbReference type="OrthoDB" id="2793524at2759"/>
<dbReference type="Proteomes" id="UP000186601">
    <property type="component" value="Unassembled WGS sequence"/>
</dbReference>
<dbReference type="InterPro" id="IPR043502">
    <property type="entry name" value="DNA/RNA_pol_sf"/>
</dbReference>
<evidence type="ECO:0000256" key="7">
    <source>
        <dbReference type="ARBA" id="ARBA00022918"/>
    </source>
</evidence>
<dbReference type="PANTHER" id="PTHR37984:SF15">
    <property type="entry name" value="INTEGRASE CATALYTIC DOMAIN-CONTAINING PROTEIN"/>
    <property type="match status" value="1"/>
</dbReference>